<keyword evidence="3" id="KW-1185">Reference proteome</keyword>
<dbReference type="InterPro" id="IPR004242">
    <property type="entry name" value="Transposase_21"/>
</dbReference>
<evidence type="ECO:0000313" key="3">
    <source>
        <dbReference type="Proteomes" id="UP000436088"/>
    </source>
</evidence>
<accession>A0A6A2X0W5</accession>
<dbReference type="Pfam" id="PF02992">
    <property type="entry name" value="Transposase_21"/>
    <property type="match status" value="1"/>
</dbReference>
<dbReference type="Pfam" id="PF13960">
    <property type="entry name" value="DUF4218"/>
    <property type="match status" value="1"/>
</dbReference>
<dbReference type="Proteomes" id="UP000436088">
    <property type="component" value="Unassembled WGS sequence"/>
</dbReference>
<protein>
    <recommendedName>
        <fullName evidence="1">DUF4218 domain-containing protein</fullName>
    </recommendedName>
</protein>
<gene>
    <name evidence="2" type="ORF">F3Y22_tig00113722pilonHSYRG00260</name>
</gene>
<evidence type="ECO:0000259" key="1">
    <source>
        <dbReference type="Pfam" id="PF13960"/>
    </source>
</evidence>
<reference evidence="2" key="1">
    <citation type="submission" date="2019-09" db="EMBL/GenBank/DDBJ databases">
        <title>Draft genome information of white flower Hibiscus syriacus.</title>
        <authorList>
            <person name="Kim Y.-M."/>
        </authorList>
    </citation>
    <scope>NUCLEOTIDE SEQUENCE [LARGE SCALE GENOMIC DNA]</scope>
    <source>
        <strain evidence="2">YM2019G1</strain>
    </source>
</reference>
<proteinExistence type="predicted"/>
<dbReference type="AlphaFoldDB" id="A0A6A2X0W5"/>
<dbReference type="PANTHER" id="PTHR48258">
    <property type="entry name" value="DUF4218 DOMAIN-CONTAINING PROTEIN-RELATED"/>
    <property type="match status" value="1"/>
</dbReference>
<dbReference type="InterPro" id="IPR025452">
    <property type="entry name" value="DUF4218"/>
</dbReference>
<evidence type="ECO:0000313" key="2">
    <source>
        <dbReference type="EMBL" id="KAE8661890.1"/>
    </source>
</evidence>
<dbReference type="PANTHER" id="PTHR48258:SF8">
    <property type="entry name" value="DUF4216 DOMAIN-CONTAINING PROTEIN"/>
    <property type="match status" value="1"/>
</dbReference>
<dbReference type="EMBL" id="VEPZ02001718">
    <property type="protein sequence ID" value="KAE8661890.1"/>
    <property type="molecule type" value="Genomic_DNA"/>
</dbReference>
<comment type="caution">
    <text evidence="2">The sequence shown here is derived from an EMBL/GenBank/DDBJ whole genome shotgun (WGS) entry which is preliminary data.</text>
</comment>
<name>A0A6A2X0W5_HIBSY</name>
<feature type="domain" description="DUF4218" evidence="1">
    <location>
        <begin position="109"/>
        <end position="147"/>
    </location>
</feature>
<organism evidence="2 3">
    <name type="scientific">Hibiscus syriacus</name>
    <name type="common">Rose of Sharon</name>
    <dbReference type="NCBI Taxonomy" id="106335"/>
    <lineage>
        <taxon>Eukaryota</taxon>
        <taxon>Viridiplantae</taxon>
        <taxon>Streptophyta</taxon>
        <taxon>Embryophyta</taxon>
        <taxon>Tracheophyta</taxon>
        <taxon>Spermatophyta</taxon>
        <taxon>Magnoliopsida</taxon>
        <taxon>eudicotyledons</taxon>
        <taxon>Gunneridae</taxon>
        <taxon>Pentapetalae</taxon>
        <taxon>rosids</taxon>
        <taxon>malvids</taxon>
        <taxon>Malvales</taxon>
        <taxon>Malvaceae</taxon>
        <taxon>Malvoideae</taxon>
        <taxon>Hibiscus</taxon>
    </lineage>
</organism>
<sequence length="480" mass="55024">MFSSPEMAQNVTWHAQGRANNGPKQHGNNIDVYLAPLIADLKLFWETGVKTYDAYKKEYCNLRAILLWTINYFHAYGNLSGCVTKGEEIYDYLTGFETSWGVLHVKVRKTIIEKYFPPSFFDVMIHLMVHLVRDVRLCGPVHFRMLFGRGSLGILLRLLKNMKSIGNPHERVDERIRTGKPLSRGTIKVVDAKLLDEAHLYVLRNTADVDPYIKQHMLKLKDHNPRASRNSKWLQTQHSRTFISWLKTKVDTHFANEEDICESVRWLAKGPSFAVKKYISFAINEYQFHTTSRDESRTTQCSGVSLVAHAMQIASAKDSNPVQAKKVFYVQDQQDVNLSVVGFTPYKMYKYGANGETDDMLEYHVVLGTMESDQSSSHDEDSKQRGLTIKGKTTKGKVIVTYNKKGVPIGIEVTKLASFEGMVARSMVPITYATWRDVEQEQKEDLWQNILEISQKAKKMRGQHRYNHRLSRKGYAGLTL</sequence>